<dbReference type="Pfam" id="PF01048">
    <property type="entry name" value="PNP_UDP_1"/>
    <property type="match status" value="1"/>
</dbReference>
<gene>
    <name evidence="5" type="ORF">FC50_GL002345</name>
</gene>
<proteinExistence type="predicted"/>
<evidence type="ECO:0000256" key="2">
    <source>
        <dbReference type="ARBA" id="ARBA00021980"/>
    </source>
</evidence>
<dbReference type="AlphaFoldDB" id="A0A0R1U7F5"/>
<evidence type="ECO:0000256" key="3">
    <source>
        <dbReference type="ARBA" id="ARBA00048447"/>
    </source>
</evidence>
<comment type="caution">
    <text evidence="5">The sequence shown here is derived from an EMBL/GenBank/DDBJ whole genome shotgun (WGS) entry which is preliminary data.</text>
</comment>
<dbReference type="Gene3D" id="3.40.50.1580">
    <property type="entry name" value="Nucleoside phosphorylase domain"/>
    <property type="match status" value="1"/>
</dbReference>
<dbReference type="InterPro" id="IPR000845">
    <property type="entry name" value="Nucleoside_phosphorylase_d"/>
</dbReference>
<comment type="catalytic activity">
    <reaction evidence="3">
        <text>uridine + phosphate = alpha-D-ribose 1-phosphate + uracil</text>
        <dbReference type="Rhea" id="RHEA:24388"/>
        <dbReference type="ChEBI" id="CHEBI:16704"/>
        <dbReference type="ChEBI" id="CHEBI:17568"/>
        <dbReference type="ChEBI" id="CHEBI:43474"/>
        <dbReference type="ChEBI" id="CHEBI:57720"/>
        <dbReference type="EC" id="2.4.2.3"/>
    </reaction>
</comment>
<dbReference type="EC" id="2.4.2.3" evidence="1"/>
<sequence length="251" mass="27363">MHPTSLPLLHFDANPDAVINPFRDEGYQFPQRMLFAFISAANILKFVEQYPHTIVGTFETVSNEFHVYQLDVDGHQVGLCRAPLGASAATQLLEFLIAYGAQRIVTVGSCGVLTDAPENQFMVVTAALRDEGTSFHYLPPAPSITLDADVASHIQAVLTQHAVPVHAVQTWTTDAFFRETRGKVAAHRAAGYTVVEMECAALAACARFRGAQFGQILFTGDSLAAMDEYVARDFGKASHLQALTLGCWCLM</sequence>
<dbReference type="Proteomes" id="UP000051922">
    <property type="component" value="Unassembled WGS sequence"/>
</dbReference>
<accession>A0A0R1U7F5</accession>
<reference evidence="5 6" key="1">
    <citation type="journal article" date="2015" name="Genome Announc.">
        <title>Expanding the biotechnology potential of lactobacilli through comparative genomics of 213 strains and associated genera.</title>
        <authorList>
            <person name="Sun Z."/>
            <person name="Harris H.M."/>
            <person name="McCann A."/>
            <person name="Guo C."/>
            <person name="Argimon S."/>
            <person name="Zhang W."/>
            <person name="Yang X."/>
            <person name="Jeffery I.B."/>
            <person name="Cooney J.C."/>
            <person name="Kagawa T.F."/>
            <person name="Liu W."/>
            <person name="Song Y."/>
            <person name="Salvetti E."/>
            <person name="Wrobel A."/>
            <person name="Rasinkangas P."/>
            <person name="Parkhill J."/>
            <person name="Rea M.C."/>
            <person name="O'Sullivan O."/>
            <person name="Ritari J."/>
            <person name="Douillard F.P."/>
            <person name="Paul Ross R."/>
            <person name="Yang R."/>
            <person name="Briner A.E."/>
            <person name="Felis G.E."/>
            <person name="de Vos W.M."/>
            <person name="Barrangou R."/>
            <person name="Klaenhammer T.R."/>
            <person name="Caufield P.W."/>
            <person name="Cui Y."/>
            <person name="Zhang H."/>
            <person name="O'Toole P.W."/>
        </authorList>
    </citation>
    <scope>NUCLEOTIDE SEQUENCE [LARGE SCALE GENOMIC DNA]</scope>
    <source>
        <strain evidence="5 6">DSM 15945</strain>
    </source>
</reference>
<evidence type="ECO:0000313" key="6">
    <source>
        <dbReference type="Proteomes" id="UP000051922"/>
    </source>
</evidence>
<evidence type="ECO:0000256" key="1">
    <source>
        <dbReference type="ARBA" id="ARBA00011888"/>
    </source>
</evidence>
<organism evidence="5 6">
    <name type="scientific">Lacticaseibacillus pantheris DSM 15945 = JCM 12539 = NBRC 106106</name>
    <dbReference type="NCBI Taxonomy" id="1423783"/>
    <lineage>
        <taxon>Bacteria</taxon>
        <taxon>Bacillati</taxon>
        <taxon>Bacillota</taxon>
        <taxon>Bacilli</taxon>
        <taxon>Lactobacillales</taxon>
        <taxon>Lactobacillaceae</taxon>
        <taxon>Lacticaseibacillus</taxon>
    </lineage>
</organism>
<dbReference type="CDD" id="cd09007">
    <property type="entry name" value="NP-I_spr0068"/>
    <property type="match status" value="1"/>
</dbReference>
<dbReference type="OrthoDB" id="7945729at2"/>
<dbReference type="EMBL" id="AZFJ01000026">
    <property type="protein sequence ID" value="KRL87235.1"/>
    <property type="molecule type" value="Genomic_DNA"/>
</dbReference>
<name>A0A0R1U7F5_9LACO</name>
<dbReference type="PANTHER" id="PTHR43691">
    <property type="entry name" value="URIDINE PHOSPHORYLASE"/>
    <property type="match status" value="1"/>
</dbReference>
<protein>
    <recommendedName>
        <fullName evidence="2">Uridine phosphorylase</fullName>
        <ecNumber evidence="1">2.4.2.3</ecNumber>
    </recommendedName>
</protein>
<dbReference type="InterPro" id="IPR035994">
    <property type="entry name" value="Nucleoside_phosphorylase_sf"/>
</dbReference>
<dbReference type="PATRIC" id="fig|1423783.4.peg.2402"/>
<evidence type="ECO:0000259" key="4">
    <source>
        <dbReference type="Pfam" id="PF01048"/>
    </source>
</evidence>
<dbReference type="STRING" id="1423783.FC50_GL002345"/>
<dbReference type="GO" id="GO:0006152">
    <property type="term" value="P:purine nucleoside catabolic process"/>
    <property type="evidence" value="ECO:0007669"/>
    <property type="project" value="TreeGrafter"/>
</dbReference>
<dbReference type="GO" id="GO:0004850">
    <property type="term" value="F:uridine phosphorylase activity"/>
    <property type="evidence" value="ECO:0007669"/>
    <property type="project" value="UniProtKB-EC"/>
</dbReference>
<dbReference type="SUPFAM" id="SSF53167">
    <property type="entry name" value="Purine and uridine phosphorylases"/>
    <property type="match status" value="1"/>
</dbReference>
<dbReference type="RefSeq" id="WP_056956313.1">
    <property type="nucleotide sequence ID" value="NZ_AZFJ01000026.1"/>
</dbReference>
<dbReference type="PANTHER" id="PTHR43691:SF11">
    <property type="entry name" value="FI09636P-RELATED"/>
    <property type="match status" value="1"/>
</dbReference>
<dbReference type="GO" id="GO:0005829">
    <property type="term" value="C:cytosol"/>
    <property type="evidence" value="ECO:0007669"/>
    <property type="project" value="TreeGrafter"/>
</dbReference>
<dbReference type="GO" id="GO:0004731">
    <property type="term" value="F:purine-nucleoside phosphorylase activity"/>
    <property type="evidence" value="ECO:0007669"/>
    <property type="project" value="TreeGrafter"/>
</dbReference>
<keyword evidence="6" id="KW-1185">Reference proteome</keyword>
<evidence type="ECO:0000313" key="5">
    <source>
        <dbReference type="EMBL" id="KRL87235.1"/>
    </source>
</evidence>
<feature type="domain" description="Nucleoside phosphorylase" evidence="4">
    <location>
        <begin position="59"/>
        <end position="225"/>
    </location>
</feature>